<dbReference type="SUPFAM" id="SSF49265">
    <property type="entry name" value="Fibronectin type III"/>
    <property type="match status" value="1"/>
</dbReference>
<name>A0A7S2LB98_9STRA</name>
<evidence type="ECO:0000313" key="1">
    <source>
        <dbReference type="EMBL" id="CAD9601379.1"/>
    </source>
</evidence>
<dbReference type="InterPro" id="IPR036116">
    <property type="entry name" value="FN3_sf"/>
</dbReference>
<sequence length="115" mass="12544">MTCPSIELFDVTETAIQLRFELSQTYSEYVLYWKEYGSDWAQADSTRFKADALRAKDGYVHVEANPCLPGVTYEVRMVGVDADGNISEPGRTMTVDTVTPGCGPSESTGCGCVVS</sequence>
<protein>
    <recommendedName>
        <fullName evidence="2">Fibronectin type-III domain-containing protein</fullName>
    </recommendedName>
</protein>
<dbReference type="AlphaFoldDB" id="A0A7S2LB98"/>
<accession>A0A7S2LB98</accession>
<reference evidence="1" key="1">
    <citation type="submission" date="2021-01" db="EMBL/GenBank/DDBJ databases">
        <authorList>
            <person name="Corre E."/>
            <person name="Pelletier E."/>
            <person name="Niang G."/>
            <person name="Scheremetjew M."/>
            <person name="Finn R."/>
            <person name="Kale V."/>
            <person name="Holt S."/>
            <person name="Cochrane G."/>
            <person name="Meng A."/>
            <person name="Brown T."/>
            <person name="Cohen L."/>
        </authorList>
    </citation>
    <scope>NUCLEOTIDE SEQUENCE</scope>
    <source>
        <strain evidence="1">B650</strain>
    </source>
</reference>
<gene>
    <name evidence="1" type="ORF">LDAN0321_LOCUS16810</name>
</gene>
<evidence type="ECO:0008006" key="2">
    <source>
        <dbReference type="Google" id="ProtNLM"/>
    </source>
</evidence>
<dbReference type="EMBL" id="HBGY01027106">
    <property type="protein sequence ID" value="CAD9601379.1"/>
    <property type="molecule type" value="Transcribed_RNA"/>
</dbReference>
<organism evidence="1">
    <name type="scientific">Leptocylindrus danicus</name>
    <dbReference type="NCBI Taxonomy" id="163516"/>
    <lineage>
        <taxon>Eukaryota</taxon>
        <taxon>Sar</taxon>
        <taxon>Stramenopiles</taxon>
        <taxon>Ochrophyta</taxon>
        <taxon>Bacillariophyta</taxon>
        <taxon>Coscinodiscophyceae</taxon>
        <taxon>Chaetocerotophycidae</taxon>
        <taxon>Leptocylindrales</taxon>
        <taxon>Leptocylindraceae</taxon>
        <taxon>Leptocylindrus</taxon>
    </lineage>
</organism>
<proteinExistence type="predicted"/>